<accession>A0AA36FXD7</accession>
<dbReference type="EMBL" id="CATQJA010002440">
    <property type="protein sequence ID" value="CAJ0570670.1"/>
    <property type="molecule type" value="Genomic_DNA"/>
</dbReference>
<feature type="compositionally biased region" description="Low complexity" evidence="1">
    <location>
        <begin position="556"/>
        <end position="565"/>
    </location>
</feature>
<keyword evidence="3" id="KW-1185">Reference proteome</keyword>
<dbReference type="AlphaFoldDB" id="A0AA36FXD7"/>
<comment type="caution">
    <text evidence="2">The sequence shown here is derived from an EMBL/GenBank/DDBJ whole genome shotgun (WGS) entry which is preliminary data.</text>
</comment>
<feature type="non-terminal residue" evidence="2">
    <location>
        <position position="589"/>
    </location>
</feature>
<reference evidence="2" key="1">
    <citation type="submission" date="2023-06" db="EMBL/GenBank/DDBJ databases">
        <authorList>
            <person name="Delattre M."/>
        </authorList>
    </citation>
    <scope>NUCLEOTIDE SEQUENCE</scope>
    <source>
        <strain evidence="2">AF72</strain>
    </source>
</reference>
<evidence type="ECO:0000313" key="2">
    <source>
        <dbReference type="EMBL" id="CAJ0570670.1"/>
    </source>
</evidence>
<organism evidence="2 3">
    <name type="scientific">Mesorhabditis spiculigera</name>
    <dbReference type="NCBI Taxonomy" id="96644"/>
    <lineage>
        <taxon>Eukaryota</taxon>
        <taxon>Metazoa</taxon>
        <taxon>Ecdysozoa</taxon>
        <taxon>Nematoda</taxon>
        <taxon>Chromadorea</taxon>
        <taxon>Rhabditida</taxon>
        <taxon>Rhabditina</taxon>
        <taxon>Rhabditomorpha</taxon>
        <taxon>Rhabditoidea</taxon>
        <taxon>Rhabditidae</taxon>
        <taxon>Mesorhabditinae</taxon>
        <taxon>Mesorhabditis</taxon>
    </lineage>
</organism>
<feature type="region of interest" description="Disordered" evidence="1">
    <location>
        <begin position="293"/>
        <end position="335"/>
    </location>
</feature>
<gene>
    <name evidence="2" type="ORF">MSPICULIGERA_LOCUS9107</name>
</gene>
<feature type="region of interest" description="Disordered" evidence="1">
    <location>
        <begin position="543"/>
        <end position="565"/>
    </location>
</feature>
<sequence length="589" mass="63984">MAFTVAFVYYLSRKKRHGQQNKRNRLSAWIKQRADHILRLKGGGGEGAPVEPEGSWKTVGKWFRAYLCCSRREGEDHGTTSVNKSDVRDDVRHTIHGPGNDHQNSTISDCLHGDPTIPSTQGVGHDTTGVNKNDVRDDVRHTIHGPGNDHQISTISDCLHGDPTIPSTQGVGHDTTGVNKNDVRDDVRHTIHGPGNDHQISTISDCLHGDPTIPSTQGVGHDTTGVNKNDVRDDVRDTIHGPGNDHQISTISDCLHGDPTIPSSHAADHGTTGVDEKYVGDERRTIYQGHDHELSSSSGFLNGAPNHPSSHAADHGTTSVDEKDVGDDDDDEPYHSEMEMTDMSWASTANSEIFGSQSSMDGGVPRVVKKSVWVRDAIRQGRKKANAVTETGELLDERILKEQKLLQIHGAKLSKIGTTMNKELSNFNADKEWIGDEDVELVKLEKDRDHQEKKYVEALDGGSPLTISPFKDEAFQFSTTTASTPGAKTPHYRLCKPDQPCAQCDDDFRNVVRVSVQMAEEARPQAPNDAPLHVAQGAVPEHPALPPARETVSMNAQAGAAKAAADAAELRLMAKAADVTTSGGNKDNE</sequence>
<name>A0AA36FXD7_9BILA</name>
<protein>
    <submittedName>
        <fullName evidence="2">Uncharacterized protein</fullName>
    </submittedName>
</protein>
<dbReference type="Proteomes" id="UP001177023">
    <property type="component" value="Unassembled WGS sequence"/>
</dbReference>
<evidence type="ECO:0000256" key="1">
    <source>
        <dbReference type="SAM" id="MobiDB-lite"/>
    </source>
</evidence>
<evidence type="ECO:0000313" key="3">
    <source>
        <dbReference type="Proteomes" id="UP001177023"/>
    </source>
</evidence>
<proteinExistence type="predicted"/>